<dbReference type="InterPro" id="IPR015927">
    <property type="entry name" value="Peptidase_S24_S26A/B/C"/>
</dbReference>
<accession>A0A261R009</accession>
<dbReference type="AlphaFoldDB" id="A0A261R009"/>
<keyword evidence="2" id="KW-0238">DNA-binding</keyword>
<dbReference type="Proteomes" id="UP000216947">
    <property type="component" value="Unassembled WGS sequence"/>
</dbReference>
<gene>
    <name evidence="6" type="ORF">CAL19_12790</name>
</gene>
<keyword evidence="7" id="KW-1185">Reference proteome</keyword>
<dbReference type="SUPFAM" id="SSF51306">
    <property type="entry name" value="LexA/Signal peptidase"/>
    <property type="match status" value="1"/>
</dbReference>
<evidence type="ECO:0000313" key="6">
    <source>
        <dbReference type="EMBL" id="OZI17950.1"/>
    </source>
</evidence>
<dbReference type="Pfam" id="PF00717">
    <property type="entry name" value="Peptidase_S24"/>
    <property type="match status" value="1"/>
</dbReference>
<sequence length="238" mass="26557">MRDIDEIRRANLRRLEAEFMGPAATAKALGMSPAQFTNLRDGAKDSKTGKPRGMRKETAWRIEDAAGKPRGWLDTVHSDEEAANPTGITLLPTSATRSVTISQYDTGGRMGAAGVELKDQPGVIESWRVSREWLEKNVRGYSQVNSLCIVTGFGDSMRPMFNPGDPLIIDSSVRSVEFDAVYFFRVGNEGFIKRLQRVPGKGLLAISENPAYRDWVIDPTMDLEVFGRVLKVWRSEDF</sequence>
<dbReference type="InterPro" id="IPR036286">
    <property type="entry name" value="LexA/Signal_pep-like_sf"/>
</dbReference>
<keyword evidence="1" id="KW-0805">Transcription regulation</keyword>
<proteinExistence type="predicted"/>
<comment type="caution">
    <text evidence="6">The sequence shown here is derived from an EMBL/GenBank/DDBJ whole genome shotgun (WGS) entry which is preliminary data.</text>
</comment>
<name>A0A261R009_9BORD</name>
<dbReference type="CDD" id="cd06529">
    <property type="entry name" value="S24_LexA-like"/>
    <property type="match status" value="1"/>
</dbReference>
<dbReference type="PANTHER" id="PTHR40661">
    <property type="match status" value="1"/>
</dbReference>
<dbReference type="EMBL" id="NEVK01000006">
    <property type="protein sequence ID" value="OZI17950.1"/>
    <property type="molecule type" value="Genomic_DNA"/>
</dbReference>
<organism evidence="6 7">
    <name type="scientific">Bordetella genomosp. 7</name>
    <dbReference type="NCBI Taxonomy" id="1416805"/>
    <lineage>
        <taxon>Bacteria</taxon>
        <taxon>Pseudomonadati</taxon>
        <taxon>Pseudomonadota</taxon>
        <taxon>Betaproteobacteria</taxon>
        <taxon>Burkholderiales</taxon>
        <taxon>Alcaligenaceae</taxon>
        <taxon>Bordetella</taxon>
    </lineage>
</organism>
<feature type="region of interest" description="Disordered" evidence="4">
    <location>
        <begin position="37"/>
        <end position="56"/>
    </location>
</feature>
<evidence type="ECO:0000313" key="7">
    <source>
        <dbReference type="Proteomes" id="UP000216947"/>
    </source>
</evidence>
<feature type="compositionally biased region" description="Basic and acidic residues" evidence="4">
    <location>
        <begin position="41"/>
        <end position="56"/>
    </location>
</feature>
<evidence type="ECO:0000256" key="1">
    <source>
        <dbReference type="ARBA" id="ARBA00023015"/>
    </source>
</evidence>
<evidence type="ECO:0000256" key="2">
    <source>
        <dbReference type="ARBA" id="ARBA00023125"/>
    </source>
</evidence>
<evidence type="ECO:0000256" key="3">
    <source>
        <dbReference type="ARBA" id="ARBA00023163"/>
    </source>
</evidence>
<feature type="domain" description="Peptidase S24/S26A/S26B/S26C" evidence="5">
    <location>
        <begin position="119"/>
        <end position="229"/>
    </location>
</feature>
<evidence type="ECO:0000259" key="5">
    <source>
        <dbReference type="Pfam" id="PF00717"/>
    </source>
</evidence>
<dbReference type="RefSeq" id="WP_094796972.1">
    <property type="nucleotide sequence ID" value="NZ_NEVK01000006.1"/>
</dbReference>
<dbReference type="Gene3D" id="2.10.109.10">
    <property type="entry name" value="Umud Fragment, subunit A"/>
    <property type="match status" value="1"/>
</dbReference>
<evidence type="ECO:0000256" key="4">
    <source>
        <dbReference type="SAM" id="MobiDB-lite"/>
    </source>
</evidence>
<keyword evidence="3" id="KW-0804">Transcription</keyword>
<protein>
    <recommendedName>
        <fullName evidence="5">Peptidase S24/S26A/S26B/S26C domain-containing protein</fullName>
    </recommendedName>
</protein>
<dbReference type="PANTHER" id="PTHR40661:SF3">
    <property type="entry name" value="FELS-1 PROPHAGE TRANSCRIPTIONAL REGULATOR"/>
    <property type="match status" value="1"/>
</dbReference>
<reference evidence="7" key="1">
    <citation type="submission" date="2017-05" db="EMBL/GenBank/DDBJ databases">
        <title>Complete and WGS of Bordetella genogroups.</title>
        <authorList>
            <person name="Spilker T."/>
            <person name="Lipuma J."/>
        </authorList>
    </citation>
    <scope>NUCLEOTIDE SEQUENCE [LARGE SCALE GENOMIC DNA]</scope>
    <source>
        <strain evidence="7">AU18089</strain>
    </source>
</reference>
<dbReference type="InterPro" id="IPR039418">
    <property type="entry name" value="LexA-like"/>
</dbReference>
<dbReference type="GO" id="GO:0003677">
    <property type="term" value="F:DNA binding"/>
    <property type="evidence" value="ECO:0007669"/>
    <property type="project" value="UniProtKB-KW"/>
</dbReference>